<dbReference type="AlphaFoldDB" id="A0A6M1PLK1"/>
<evidence type="ECO:0000313" key="2">
    <source>
        <dbReference type="Proteomes" id="UP000480151"/>
    </source>
</evidence>
<gene>
    <name evidence="1" type="ORF">G5B47_02160</name>
</gene>
<protein>
    <submittedName>
        <fullName evidence="1">Uncharacterized protein</fullName>
    </submittedName>
</protein>
<dbReference type="EMBL" id="JAAKGU010000001">
    <property type="protein sequence ID" value="NGM81211.1"/>
    <property type="molecule type" value="Genomic_DNA"/>
</dbReference>
<organism evidence="1 2">
    <name type="scientific">Paenibacillus apii</name>
    <dbReference type="NCBI Taxonomy" id="1850370"/>
    <lineage>
        <taxon>Bacteria</taxon>
        <taxon>Bacillati</taxon>
        <taxon>Bacillota</taxon>
        <taxon>Bacilli</taxon>
        <taxon>Bacillales</taxon>
        <taxon>Paenibacillaceae</taxon>
        <taxon>Paenibacillus</taxon>
    </lineage>
</organism>
<dbReference type="Proteomes" id="UP000480151">
    <property type="component" value="Unassembled WGS sequence"/>
</dbReference>
<keyword evidence="2" id="KW-1185">Reference proteome</keyword>
<name>A0A6M1PLK1_9BACL</name>
<accession>A0A6M1PLK1</accession>
<reference evidence="1 2" key="1">
    <citation type="submission" date="2020-02" db="EMBL/GenBank/DDBJ databases">
        <authorList>
            <person name="Gao J."/>
            <person name="Sun J."/>
        </authorList>
    </citation>
    <scope>NUCLEOTIDE SEQUENCE [LARGE SCALE GENOMIC DNA]</scope>
    <source>
        <strain evidence="1 2">7124</strain>
    </source>
</reference>
<comment type="caution">
    <text evidence="1">The sequence shown here is derived from an EMBL/GenBank/DDBJ whole genome shotgun (WGS) entry which is preliminary data.</text>
</comment>
<evidence type="ECO:0000313" key="1">
    <source>
        <dbReference type="EMBL" id="NGM81211.1"/>
    </source>
</evidence>
<sequence length="74" mass="9340">MGLRINRRKTVADRFAYYERKLTEYGARLRADRNYDAWGWRRYRLNSYRNRVYKLLNRESMRELRTKYGRGKRK</sequence>
<dbReference type="RefSeq" id="WP_165093806.1">
    <property type="nucleotide sequence ID" value="NZ_JAAKGU010000001.1"/>
</dbReference>
<proteinExistence type="predicted"/>